<organism evidence="2 3">
    <name type="scientific">Chitinophaga japonensis</name>
    <name type="common">Flexibacter japonensis</name>
    <dbReference type="NCBI Taxonomy" id="104662"/>
    <lineage>
        <taxon>Bacteria</taxon>
        <taxon>Pseudomonadati</taxon>
        <taxon>Bacteroidota</taxon>
        <taxon>Chitinophagia</taxon>
        <taxon>Chitinophagales</taxon>
        <taxon>Chitinophagaceae</taxon>
        <taxon>Chitinophaga</taxon>
    </lineage>
</organism>
<reference evidence="2 3" key="1">
    <citation type="journal article" date="2013" name="Stand. Genomic Sci.">
        <title>Genomic Encyclopedia of Type Strains, Phase I: The one thousand microbial genomes (KMG-I) project.</title>
        <authorList>
            <person name="Kyrpides N.C."/>
            <person name="Woyke T."/>
            <person name="Eisen J.A."/>
            <person name="Garrity G."/>
            <person name="Lilburn T.G."/>
            <person name="Beck B.J."/>
            <person name="Whitman W.B."/>
            <person name="Hugenholtz P."/>
            <person name="Klenk H.P."/>
        </authorList>
    </citation>
    <scope>NUCLEOTIDE SEQUENCE [LARGE SCALE GENOMIC DNA]</scope>
    <source>
        <strain evidence="2 3">DSM 13484</strain>
    </source>
</reference>
<name>A0A562T4R3_CHIJA</name>
<dbReference type="EMBL" id="VLLG01000003">
    <property type="protein sequence ID" value="TWI88046.1"/>
    <property type="molecule type" value="Genomic_DNA"/>
</dbReference>
<dbReference type="InterPro" id="IPR050177">
    <property type="entry name" value="Lipid_A_modif_metabolic_enz"/>
</dbReference>
<dbReference type="Pfam" id="PF01370">
    <property type="entry name" value="Epimerase"/>
    <property type="match status" value="1"/>
</dbReference>
<dbReference type="RefSeq" id="WP_145712828.1">
    <property type="nucleotide sequence ID" value="NZ_BAAAFY010000001.1"/>
</dbReference>
<dbReference type="Gene3D" id="3.40.50.720">
    <property type="entry name" value="NAD(P)-binding Rossmann-like Domain"/>
    <property type="match status" value="1"/>
</dbReference>
<dbReference type="OrthoDB" id="9803111at2"/>
<dbReference type="InterPro" id="IPR036291">
    <property type="entry name" value="NAD(P)-bd_dom_sf"/>
</dbReference>
<protein>
    <submittedName>
        <fullName evidence="2">Nucleoside-diphosphate-sugar epimerase</fullName>
    </submittedName>
</protein>
<keyword evidence="3" id="KW-1185">Reference proteome</keyword>
<dbReference type="PANTHER" id="PTHR43245:SF58">
    <property type="entry name" value="BLL5923 PROTEIN"/>
    <property type="match status" value="1"/>
</dbReference>
<dbReference type="PANTHER" id="PTHR43245">
    <property type="entry name" value="BIFUNCTIONAL POLYMYXIN RESISTANCE PROTEIN ARNA"/>
    <property type="match status" value="1"/>
</dbReference>
<dbReference type="Proteomes" id="UP000316778">
    <property type="component" value="Unassembled WGS sequence"/>
</dbReference>
<dbReference type="SUPFAM" id="SSF51735">
    <property type="entry name" value="NAD(P)-binding Rossmann-fold domains"/>
    <property type="match status" value="1"/>
</dbReference>
<evidence type="ECO:0000313" key="3">
    <source>
        <dbReference type="Proteomes" id="UP000316778"/>
    </source>
</evidence>
<comment type="caution">
    <text evidence="2">The sequence shown here is derived from an EMBL/GenBank/DDBJ whole genome shotgun (WGS) entry which is preliminary data.</text>
</comment>
<dbReference type="AlphaFoldDB" id="A0A562T4R3"/>
<sequence>MTQKVLITGASGFVGFHLIEAALQAGLEVHAAVRTSSRIDHLQGYPVQYVSPDFSSIDSIRDVLDHQQYNYVIHAAGITKAFSDDEYNAVNAGYTRQLALAIQSAAAPVSKLVFISSLAALGPVAYEAPAPILESSEPRPVTGYGRSKLLAEQYLQQLEGLPLITLRPTAVYGPRDKDIFIMFKMISRGLEPYIGRKQQRFSFLYVKDLAKATIEALTSPCTGTYNLSDGNVYDRYALADITKKLLGKNTWKLHVPYGIVQALAGLLEKMPSGGKSAPALNREKLNELTAPNWYCSIEKSREELHFTPAYDLEKGLAETLQWYRENKWL</sequence>
<feature type="domain" description="NAD-dependent epimerase/dehydratase" evidence="1">
    <location>
        <begin position="5"/>
        <end position="226"/>
    </location>
</feature>
<dbReference type="InterPro" id="IPR001509">
    <property type="entry name" value="Epimerase_deHydtase"/>
</dbReference>
<accession>A0A562T4R3</accession>
<evidence type="ECO:0000313" key="2">
    <source>
        <dbReference type="EMBL" id="TWI88046.1"/>
    </source>
</evidence>
<proteinExistence type="predicted"/>
<evidence type="ECO:0000259" key="1">
    <source>
        <dbReference type="Pfam" id="PF01370"/>
    </source>
</evidence>
<gene>
    <name evidence="2" type="ORF">LX66_2120</name>
</gene>